<proteinExistence type="predicted"/>
<organism evidence="4 5">
    <name type="scientific">Planobispora takensis</name>
    <dbReference type="NCBI Taxonomy" id="1367882"/>
    <lineage>
        <taxon>Bacteria</taxon>
        <taxon>Bacillati</taxon>
        <taxon>Actinomycetota</taxon>
        <taxon>Actinomycetes</taxon>
        <taxon>Streptosporangiales</taxon>
        <taxon>Streptosporangiaceae</taxon>
        <taxon>Planobispora</taxon>
    </lineage>
</organism>
<evidence type="ECO:0000259" key="3">
    <source>
        <dbReference type="Pfam" id="PF13936"/>
    </source>
</evidence>
<feature type="domain" description="HTH marR-type" evidence="2">
    <location>
        <begin position="104"/>
        <end position="164"/>
    </location>
</feature>
<dbReference type="Pfam" id="PF12802">
    <property type="entry name" value="MarR_2"/>
    <property type="match status" value="1"/>
</dbReference>
<dbReference type="RefSeq" id="WP_203880056.1">
    <property type="nucleotide sequence ID" value="NZ_BOOK01000082.1"/>
</dbReference>
<dbReference type="GO" id="GO:0003700">
    <property type="term" value="F:DNA-binding transcription factor activity"/>
    <property type="evidence" value="ECO:0007669"/>
    <property type="project" value="InterPro"/>
</dbReference>
<dbReference type="AlphaFoldDB" id="A0A8J3T629"/>
<keyword evidence="5" id="KW-1185">Reference proteome</keyword>
<feature type="domain" description="Transposase IS30-like HTH" evidence="3">
    <location>
        <begin position="5"/>
        <end position="45"/>
    </location>
</feature>
<dbReference type="GO" id="GO:0032196">
    <property type="term" value="P:transposition"/>
    <property type="evidence" value="ECO:0007669"/>
    <property type="project" value="TreeGrafter"/>
</dbReference>
<dbReference type="EMBL" id="BOOK01000082">
    <property type="protein sequence ID" value="GII05856.1"/>
    <property type="molecule type" value="Genomic_DNA"/>
</dbReference>
<evidence type="ECO:0000313" key="5">
    <source>
        <dbReference type="Proteomes" id="UP000634476"/>
    </source>
</evidence>
<name>A0A8J3T629_9ACTN</name>
<dbReference type="InterPro" id="IPR025246">
    <property type="entry name" value="IS30-like_HTH"/>
</dbReference>
<protein>
    <submittedName>
        <fullName evidence="4">MarR family transcriptional regulator</fullName>
    </submittedName>
</protein>
<dbReference type="GO" id="GO:0005829">
    <property type="term" value="C:cytosol"/>
    <property type="evidence" value="ECO:0007669"/>
    <property type="project" value="TreeGrafter"/>
</dbReference>
<dbReference type="PANTHER" id="PTHR10948:SF23">
    <property type="entry name" value="TRANSPOSASE INSI FOR INSERTION SEQUENCE ELEMENT IS30A-RELATED"/>
    <property type="match status" value="1"/>
</dbReference>
<evidence type="ECO:0000256" key="1">
    <source>
        <dbReference type="SAM" id="MobiDB-lite"/>
    </source>
</evidence>
<dbReference type="Proteomes" id="UP000634476">
    <property type="component" value="Unassembled WGS sequence"/>
</dbReference>
<dbReference type="GO" id="GO:0004803">
    <property type="term" value="F:transposase activity"/>
    <property type="evidence" value="ECO:0007669"/>
    <property type="project" value="TreeGrafter"/>
</dbReference>
<dbReference type="PANTHER" id="PTHR10948">
    <property type="entry name" value="TRANSPOSASE"/>
    <property type="match status" value="1"/>
</dbReference>
<dbReference type="SUPFAM" id="SSF46785">
    <property type="entry name" value="Winged helix' DNA-binding domain"/>
    <property type="match status" value="1"/>
</dbReference>
<evidence type="ECO:0000313" key="4">
    <source>
        <dbReference type="EMBL" id="GII05856.1"/>
    </source>
</evidence>
<dbReference type="Pfam" id="PF13936">
    <property type="entry name" value="HTH_38"/>
    <property type="match status" value="1"/>
</dbReference>
<dbReference type="InterPro" id="IPR036390">
    <property type="entry name" value="WH_DNA-bd_sf"/>
</dbReference>
<comment type="caution">
    <text evidence="4">The sequence shown here is derived from an EMBL/GenBank/DDBJ whole genome shotgun (WGS) entry which is preliminary data.</text>
</comment>
<dbReference type="Gene3D" id="1.10.10.10">
    <property type="entry name" value="Winged helix-like DNA-binding domain superfamily/Winged helix DNA-binding domain"/>
    <property type="match status" value="1"/>
</dbReference>
<reference evidence="4" key="1">
    <citation type="submission" date="2021-01" db="EMBL/GenBank/DDBJ databases">
        <title>Whole genome shotgun sequence of Planobispora takensis NBRC 109077.</title>
        <authorList>
            <person name="Komaki H."/>
            <person name="Tamura T."/>
        </authorList>
    </citation>
    <scope>NUCLEOTIDE SEQUENCE</scope>
    <source>
        <strain evidence="4">NBRC 109077</strain>
    </source>
</reference>
<gene>
    <name evidence="4" type="ORF">Pta02_78640</name>
</gene>
<evidence type="ECO:0000259" key="2">
    <source>
        <dbReference type="Pfam" id="PF12802"/>
    </source>
</evidence>
<feature type="region of interest" description="Disordered" evidence="1">
    <location>
        <begin position="33"/>
        <end position="83"/>
    </location>
</feature>
<dbReference type="InterPro" id="IPR000835">
    <property type="entry name" value="HTH_MarR-typ"/>
</dbReference>
<dbReference type="InterPro" id="IPR036388">
    <property type="entry name" value="WH-like_DNA-bd_sf"/>
</dbReference>
<dbReference type="InterPro" id="IPR051917">
    <property type="entry name" value="Transposase-Integrase"/>
</dbReference>
<sequence>MPGGRLTDEDRRHIAAGLAEGLGYAEIGRRLGRPASTVMREVTRNGGPDGYGADRAQEATRHRARRHKQARPAAPPVFDSAPGRDPRAVQEFTESFTALLIRQGLPRMEARVLACLYITDSGTLTAADLVQRLRVSPASISHAVAFLEQQGMLRRERPAGARRERYVIDDEIWLRSILASLQMNEALEAASRRGAEILGVATPAGARFESSAELILLMSEAFRQVIDQWRRKVTGSAAGDTAGDIVGNAAENAAGYPAARSTGLQ</sequence>
<accession>A0A8J3T629</accession>
<dbReference type="InterPro" id="IPR011991">
    <property type="entry name" value="ArsR-like_HTH"/>
</dbReference>
<dbReference type="CDD" id="cd00090">
    <property type="entry name" value="HTH_ARSR"/>
    <property type="match status" value="1"/>
</dbReference>